<evidence type="ECO:0000256" key="1">
    <source>
        <dbReference type="ARBA" id="ARBA00009865"/>
    </source>
</evidence>
<reference evidence="7 8" key="1">
    <citation type="journal article" date="2024" name="Nat. Commun.">
        <title>Phylogenomics reveals the evolutionary origins of lichenization in chlorophyte algae.</title>
        <authorList>
            <person name="Puginier C."/>
            <person name="Libourel C."/>
            <person name="Otte J."/>
            <person name="Skaloud P."/>
            <person name="Haon M."/>
            <person name="Grisel S."/>
            <person name="Petersen M."/>
            <person name="Berrin J.G."/>
            <person name="Delaux P.M."/>
            <person name="Dal Grande F."/>
            <person name="Keller J."/>
        </authorList>
    </citation>
    <scope>NUCLEOTIDE SEQUENCE [LARGE SCALE GENOMIC DNA]</scope>
    <source>
        <strain evidence="7 8">SAG 2145</strain>
    </source>
</reference>
<evidence type="ECO:0000256" key="3">
    <source>
        <dbReference type="ARBA" id="ARBA00023295"/>
    </source>
</evidence>
<dbReference type="PANTHER" id="PTHR42812:SF5">
    <property type="entry name" value="ENDO-ARABINASE"/>
    <property type="match status" value="1"/>
</dbReference>
<keyword evidence="3 5" id="KW-0326">Glycosidase</keyword>
<protein>
    <recommendedName>
        <fullName evidence="9">Glycoside hydrolase family 43 protein</fullName>
    </recommendedName>
</protein>
<organism evidence="7 8">
    <name type="scientific">Apatococcus lobatus</name>
    <dbReference type="NCBI Taxonomy" id="904363"/>
    <lineage>
        <taxon>Eukaryota</taxon>
        <taxon>Viridiplantae</taxon>
        <taxon>Chlorophyta</taxon>
        <taxon>core chlorophytes</taxon>
        <taxon>Trebouxiophyceae</taxon>
        <taxon>Chlorellales</taxon>
        <taxon>Chlorellaceae</taxon>
        <taxon>Apatococcus</taxon>
    </lineage>
</organism>
<dbReference type="GO" id="GO:0004553">
    <property type="term" value="F:hydrolase activity, hydrolyzing O-glycosyl compounds"/>
    <property type="evidence" value="ECO:0007669"/>
    <property type="project" value="InterPro"/>
</dbReference>
<feature type="signal peptide" evidence="6">
    <location>
        <begin position="1"/>
        <end position="30"/>
    </location>
</feature>
<dbReference type="InterPro" id="IPR006710">
    <property type="entry name" value="Glyco_hydro_43"/>
</dbReference>
<name>A0AAW1RYJ1_9CHLO</name>
<dbReference type="Proteomes" id="UP001438707">
    <property type="component" value="Unassembled WGS sequence"/>
</dbReference>
<dbReference type="GO" id="GO:0005975">
    <property type="term" value="P:carbohydrate metabolic process"/>
    <property type="evidence" value="ECO:0007669"/>
    <property type="project" value="InterPro"/>
</dbReference>
<dbReference type="SUPFAM" id="SSF75005">
    <property type="entry name" value="Arabinanase/levansucrase/invertase"/>
    <property type="match status" value="1"/>
</dbReference>
<evidence type="ECO:0000256" key="6">
    <source>
        <dbReference type="SAM" id="SignalP"/>
    </source>
</evidence>
<feature type="chain" id="PRO_5043676916" description="Glycoside hydrolase family 43 protein" evidence="6">
    <location>
        <begin position="31"/>
        <end position="385"/>
    </location>
</feature>
<evidence type="ECO:0008006" key="9">
    <source>
        <dbReference type="Google" id="ProtNLM"/>
    </source>
</evidence>
<proteinExistence type="inferred from homology"/>
<dbReference type="InterPro" id="IPR023296">
    <property type="entry name" value="Glyco_hydro_beta-prop_sf"/>
</dbReference>
<feature type="site" description="Important for catalytic activity, responsible for pKa modulation of the active site Glu and correct orientation of both the proton donor and substrate" evidence="4">
    <location>
        <position position="200"/>
    </location>
</feature>
<keyword evidence="6" id="KW-0732">Signal</keyword>
<evidence type="ECO:0000313" key="7">
    <source>
        <dbReference type="EMBL" id="KAK9839054.1"/>
    </source>
</evidence>
<evidence type="ECO:0000313" key="8">
    <source>
        <dbReference type="Proteomes" id="UP001438707"/>
    </source>
</evidence>
<dbReference type="Gene3D" id="2.115.10.20">
    <property type="entry name" value="Glycosyl hydrolase domain, family 43"/>
    <property type="match status" value="1"/>
</dbReference>
<dbReference type="Pfam" id="PF04616">
    <property type="entry name" value="Glyco_hydro_43"/>
    <property type="match status" value="1"/>
</dbReference>
<comment type="caution">
    <text evidence="7">The sequence shown here is derived from an EMBL/GenBank/DDBJ whole genome shotgun (WGS) entry which is preliminary data.</text>
</comment>
<gene>
    <name evidence="7" type="ORF">WJX74_008504</name>
</gene>
<dbReference type="CDD" id="cd08999">
    <property type="entry name" value="GH43_ABN-like"/>
    <property type="match status" value="1"/>
</dbReference>
<dbReference type="EMBL" id="JALJOS010000005">
    <property type="protein sequence ID" value="KAK9839054.1"/>
    <property type="molecule type" value="Genomic_DNA"/>
</dbReference>
<sequence length="385" mass="41632">MRPARQKTGLYNIFVWLLLSPVGLPRAVLCGPHEGVVGSGVTGKRQLLAATPRAAPTPAPSPGGPACVVYQNPVLAQDFPDPSSPVLGVDGWYYSFATNADEKNIQVVKSYSTDFGFWMYDDRDGMPTLPSWSRGTAGTVWAPEVAYIDGQFVMYYSAEDISIGGLCIGIATSSLAGGPYTPINASQPLICAPGYPGVIDPYPFQDSDGGWYLYWRRPLSANDSTPIIEVQAMSSDGMSLQGNVSELIRPDQFWEFHNDTTGVVEAPAVQRCYSNTRYCLFYSGSPCCTYGEYYAVGLATATSPYGPFTKWPTNPILGRNQGIAGPGGIGFARPSAVQTYAMYTAWNNVTYEYRGLNMDLMQLNPVNTSVPVGFINPSVGKLVCQ</sequence>
<evidence type="ECO:0000256" key="2">
    <source>
        <dbReference type="ARBA" id="ARBA00022801"/>
    </source>
</evidence>
<accession>A0AAW1RYJ1</accession>
<comment type="similarity">
    <text evidence="1 5">Belongs to the glycosyl hydrolase 43 family.</text>
</comment>
<dbReference type="AlphaFoldDB" id="A0AAW1RYJ1"/>
<evidence type="ECO:0000256" key="5">
    <source>
        <dbReference type="RuleBase" id="RU361187"/>
    </source>
</evidence>
<keyword evidence="8" id="KW-1185">Reference proteome</keyword>
<keyword evidence="2 5" id="KW-0378">Hydrolase</keyword>
<dbReference type="PANTHER" id="PTHR42812">
    <property type="entry name" value="BETA-XYLOSIDASE"/>
    <property type="match status" value="1"/>
</dbReference>
<evidence type="ECO:0000256" key="4">
    <source>
        <dbReference type="PIRSR" id="PIRSR606710-2"/>
    </source>
</evidence>
<dbReference type="InterPro" id="IPR051795">
    <property type="entry name" value="Glycosyl_Hydrlase_43"/>
</dbReference>